<dbReference type="PANTHER" id="PTHR30154:SF34">
    <property type="entry name" value="TRANSCRIPTIONAL REGULATOR AZLB"/>
    <property type="match status" value="1"/>
</dbReference>
<evidence type="ECO:0000259" key="4">
    <source>
        <dbReference type="PROSITE" id="PS50956"/>
    </source>
</evidence>
<evidence type="ECO:0000256" key="3">
    <source>
        <dbReference type="ARBA" id="ARBA00023163"/>
    </source>
</evidence>
<organism evidence="5 6">
    <name type="scientific">Pedobacter metabolipauper</name>
    <dbReference type="NCBI Taxonomy" id="425513"/>
    <lineage>
        <taxon>Bacteria</taxon>
        <taxon>Pseudomonadati</taxon>
        <taxon>Bacteroidota</taxon>
        <taxon>Sphingobacteriia</taxon>
        <taxon>Sphingobacteriales</taxon>
        <taxon>Sphingobacteriaceae</taxon>
        <taxon>Pedobacter</taxon>
    </lineage>
</organism>
<dbReference type="InterPro" id="IPR036390">
    <property type="entry name" value="WH_DNA-bd_sf"/>
</dbReference>
<dbReference type="InterPro" id="IPR019887">
    <property type="entry name" value="Tscrpt_reg_AsnC/Lrp_C"/>
</dbReference>
<dbReference type="Pfam" id="PF13412">
    <property type="entry name" value="HTH_24"/>
    <property type="match status" value="1"/>
</dbReference>
<dbReference type="SMART" id="SM00344">
    <property type="entry name" value="HTH_ASNC"/>
    <property type="match status" value="1"/>
</dbReference>
<gene>
    <name evidence="5" type="ORF">ATK78_3674</name>
</gene>
<dbReference type="InterPro" id="IPR036388">
    <property type="entry name" value="WH-like_DNA-bd_sf"/>
</dbReference>
<keyword evidence="6" id="KW-1185">Reference proteome</keyword>
<dbReference type="InterPro" id="IPR000485">
    <property type="entry name" value="AsnC-type_HTH_dom"/>
</dbReference>
<comment type="caution">
    <text evidence="5">The sequence shown here is derived from an EMBL/GenBank/DDBJ whole genome shotgun (WGS) entry which is preliminary data.</text>
</comment>
<protein>
    <submittedName>
        <fullName evidence="5">DNA-binding Lrp family transcriptional regulator</fullName>
    </submittedName>
</protein>
<dbReference type="GO" id="GO:0005829">
    <property type="term" value="C:cytosol"/>
    <property type="evidence" value="ECO:0007669"/>
    <property type="project" value="TreeGrafter"/>
</dbReference>
<dbReference type="EMBL" id="SNYC01000006">
    <property type="protein sequence ID" value="TDQ07547.1"/>
    <property type="molecule type" value="Genomic_DNA"/>
</dbReference>
<sequence>MFNIPGLDSIDLQILQILQENANVPAKQIAKLLHRSLSVIYDRIRILKKKGIIHSGIILLNHEKIPGILIVHTLISFTERIEDSLVILKKMIYKHDEVMECYQVTGKFDFNIKTVTQNMASYHKLHMELSAIPFLGTIESYVVIAEHKNKTAIQLI</sequence>
<accession>A0A4R6SUX3</accession>
<dbReference type="RefSeq" id="WP_166664912.1">
    <property type="nucleotide sequence ID" value="NZ_SNYC01000006.1"/>
</dbReference>
<feature type="domain" description="HTH asnC-type" evidence="4">
    <location>
        <begin position="7"/>
        <end position="69"/>
    </location>
</feature>
<evidence type="ECO:0000313" key="5">
    <source>
        <dbReference type="EMBL" id="TDQ07547.1"/>
    </source>
</evidence>
<dbReference type="Gene3D" id="3.30.70.920">
    <property type="match status" value="1"/>
</dbReference>
<proteinExistence type="predicted"/>
<dbReference type="InterPro" id="IPR019888">
    <property type="entry name" value="Tscrpt_reg_AsnC-like"/>
</dbReference>
<dbReference type="InterPro" id="IPR011008">
    <property type="entry name" value="Dimeric_a/b-barrel"/>
</dbReference>
<name>A0A4R6SUX3_9SPHI</name>
<dbReference type="SUPFAM" id="SSF46785">
    <property type="entry name" value="Winged helix' DNA-binding domain"/>
    <property type="match status" value="1"/>
</dbReference>
<dbReference type="AlphaFoldDB" id="A0A4R6SUX3"/>
<keyword evidence="1" id="KW-0805">Transcription regulation</keyword>
<keyword evidence="2 5" id="KW-0238">DNA-binding</keyword>
<evidence type="ECO:0000313" key="6">
    <source>
        <dbReference type="Proteomes" id="UP000295620"/>
    </source>
</evidence>
<dbReference type="PRINTS" id="PR00033">
    <property type="entry name" value="HTHASNC"/>
</dbReference>
<dbReference type="Pfam" id="PF01037">
    <property type="entry name" value="AsnC_trans_reg"/>
    <property type="match status" value="1"/>
</dbReference>
<evidence type="ECO:0000256" key="1">
    <source>
        <dbReference type="ARBA" id="ARBA00023015"/>
    </source>
</evidence>
<dbReference type="Proteomes" id="UP000295620">
    <property type="component" value="Unassembled WGS sequence"/>
</dbReference>
<dbReference type="PANTHER" id="PTHR30154">
    <property type="entry name" value="LEUCINE-RESPONSIVE REGULATORY PROTEIN"/>
    <property type="match status" value="1"/>
</dbReference>
<dbReference type="GO" id="GO:0043200">
    <property type="term" value="P:response to amino acid"/>
    <property type="evidence" value="ECO:0007669"/>
    <property type="project" value="TreeGrafter"/>
</dbReference>
<dbReference type="Gene3D" id="1.10.10.10">
    <property type="entry name" value="Winged helix-like DNA-binding domain superfamily/Winged helix DNA-binding domain"/>
    <property type="match status" value="1"/>
</dbReference>
<dbReference type="PROSITE" id="PS50956">
    <property type="entry name" value="HTH_ASNC_2"/>
    <property type="match status" value="1"/>
</dbReference>
<dbReference type="SUPFAM" id="SSF54909">
    <property type="entry name" value="Dimeric alpha+beta barrel"/>
    <property type="match status" value="1"/>
</dbReference>
<keyword evidence="3" id="KW-0804">Transcription</keyword>
<dbReference type="GO" id="GO:0043565">
    <property type="term" value="F:sequence-specific DNA binding"/>
    <property type="evidence" value="ECO:0007669"/>
    <property type="project" value="InterPro"/>
</dbReference>
<reference evidence="5 6" key="1">
    <citation type="submission" date="2019-03" db="EMBL/GenBank/DDBJ databases">
        <title>Genomic Encyclopedia of Archaeal and Bacterial Type Strains, Phase II (KMG-II): from individual species to whole genera.</title>
        <authorList>
            <person name="Goeker M."/>
        </authorList>
    </citation>
    <scope>NUCLEOTIDE SEQUENCE [LARGE SCALE GENOMIC DNA]</scope>
    <source>
        <strain evidence="5 6">DSM 19035</strain>
    </source>
</reference>
<evidence type="ECO:0000256" key="2">
    <source>
        <dbReference type="ARBA" id="ARBA00023125"/>
    </source>
</evidence>